<protein>
    <submittedName>
        <fullName evidence="1">Uncharacterized protein</fullName>
    </submittedName>
</protein>
<dbReference type="Proteomes" id="UP000821865">
    <property type="component" value="Chromosome 11"/>
</dbReference>
<reference evidence="1" key="1">
    <citation type="submission" date="2020-05" db="EMBL/GenBank/DDBJ databases">
        <title>Large-scale comparative analyses of tick genomes elucidate their genetic diversity and vector capacities.</title>
        <authorList>
            <person name="Jia N."/>
            <person name="Wang J."/>
            <person name="Shi W."/>
            <person name="Du L."/>
            <person name="Sun Y."/>
            <person name="Zhan W."/>
            <person name="Jiang J."/>
            <person name="Wang Q."/>
            <person name="Zhang B."/>
            <person name="Ji P."/>
            <person name="Sakyi L.B."/>
            <person name="Cui X."/>
            <person name="Yuan T."/>
            <person name="Jiang B."/>
            <person name="Yang W."/>
            <person name="Lam T.T.-Y."/>
            <person name="Chang Q."/>
            <person name="Ding S."/>
            <person name="Wang X."/>
            <person name="Zhu J."/>
            <person name="Ruan X."/>
            <person name="Zhao L."/>
            <person name="Wei J."/>
            <person name="Que T."/>
            <person name="Du C."/>
            <person name="Cheng J."/>
            <person name="Dai P."/>
            <person name="Han X."/>
            <person name="Huang E."/>
            <person name="Gao Y."/>
            <person name="Liu J."/>
            <person name="Shao H."/>
            <person name="Ye R."/>
            <person name="Li L."/>
            <person name="Wei W."/>
            <person name="Wang X."/>
            <person name="Wang C."/>
            <person name="Yang T."/>
            <person name="Huo Q."/>
            <person name="Li W."/>
            <person name="Guo W."/>
            <person name="Chen H."/>
            <person name="Zhou L."/>
            <person name="Ni X."/>
            <person name="Tian J."/>
            <person name="Zhou Y."/>
            <person name="Sheng Y."/>
            <person name="Liu T."/>
            <person name="Pan Y."/>
            <person name="Xia L."/>
            <person name="Li J."/>
            <person name="Zhao F."/>
            <person name="Cao W."/>
        </authorList>
    </citation>
    <scope>NUCLEOTIDE SEQUENCE</scope>
    <source>
        <strain evidence="1">Dsil-2018</strain>
    </source>
</reference>
<organism evidence="1 2">
    <name type="scientific">Dermacentor silvarum</name>
    <name type="common">Tick</name>
    <dbReference type="NCBI Taxonomy" id="543639"/>
    <lineage>
        <taxon>Eukaryota</taxon>
        <taxon>Metazoa</taxon>
        <taxon>Ecdysozoa</taxon>
        <taxon>Arthropoda</taxon>
        <taxon>Chelicerata</taxon>
        <taxon>Arachnida</taxon>
        <taxon>Acari</taxon>
        <taxon>Parasitiformes</taxon>
        <taxon>Ixodida</taxon>
        <taxon>Ixodoidea</taxon>
        <taxon>Ixodidae</taxon>
        <taxon>Rhipicephalinae</taxon>
        <taxon>Dermacentor</taxon>
    </lineage>
</organism>
<name>A0ACB8DL58_DERSI</name>
<accession>A0ACB8DL58</accession>
<evidence type="ECO:0000313" key="1">
    <source>
        <dbReference type="EMBL" id="KAH7971324.1"/>
    </source>
</evidence>
<dbReference type="EMBL" id="CM023480">
    <property type="protein sequence ID" value="KAH7971324.1"/>
    <property type="molecule type" value="Genomic_DNA"/>
</dbReference>
<comment type="caution">
    <text evidence="1">The sequence shown here is derived from an EMBL/GenBank/DDBJ whole genome shotgun (WGS) entry which is preliminary data.</text>
</comment>
<keyword evidence="2" id="KW-1185">Reference proteome</keyword>
<sequence>MSRQRLELPPAADTGGEPRSSQRQHQQQQQQQPVYSCRFCLGTDNQLSMVTPCNCKGNFSHAHANCVAIQIYQNRVYACHICHYDFNIRWDNQKSFVDWLLDSDNLADHVLFALSVLFTLSLVLVLTFAWLQATHTLARLSWLLAMPLALLLLLQSFTWMGFAFYSLWLYRKAYLIWKVQSPPPALRHRLEAQAPATSGHQ</sequence>
<evidence type="ECO:0000313" key="2">
    <source>
        <dbReference type="Proteomes" id="UP000821865"/>
    </source>
</evidence>
<proteinExistence type="predicted"/>
<gene>
    <name evidence="1" type="ORF">HPB49_021534</name>
</gene>